<reference evidence="16" key="3">
    <citation type="journal article" date="2014" name="Nature">
        <title>Elephant shark genome provides unique insights into gnathostome evolution.</title>
        <authorList>
            <consortium name="International Elephant Shark Genome Sequencing Consortium"/>
            <person name="Venkatesh B."/>
            <person name="Lee A.P."/>
            <person name="Ravi V."/>
            <person name="Maurya A.K."/>
            <person name="Lian M.M."/>
            <person name="Swann J.B."/>
            <person name="Ohta Y."/>
            <person name="Flajnik M.F."/>
            <person name="Sutoh Y."/>
            <person name="Kasahara M."/>
            <person name="Hoon S."/>
            <person name="Gangu V."/>
            <person name="Roy S.W."/>
            <person name="Irimia M."/>
            <person name="Korzh V."/>
            <person name="Kondrychyn I."/>
            <person name="Lim Z.W."/>
            <person name="Tay B.H."/>
            <person name="Tohari S."/>
            <person name="Kong K.W."/>
            <person name="Ho S."/>
            <person name="Lorente-Galdos B."/>
            <person name="Quilez J."/>
            <person name="Marques-Bonet T."/>
            <person name="Raney B.J."/>
            <person name="Ingham P.W."/>
            <person name="Tay A."/>
            <person name="Hillier L.W."/>
            <person name="Minx P."/>
            <person name="Boehm T."/>
            <person name="Wilson R.K."/>
            <person name="Brenner S."/>
            <person name="Warren W.C."/>
        </authorList>
    </citation>
    <scope>NUCLEOTIDE SEQUENCE [LARGE SCALE GENOMIC DNA]</scope>
</reference>
<dbReference type="GO" id="GO:0005813">
    <property type="term" value="C:centrosome"/>
    <property type="evidence" value="ECO:0007669"/>
    <property type="project" value="TreeGrafter"/>
</dbReference>
<dbReference type="InterPro" id="IPR026581">
    <property type="entry name" value="TCP10L/CENPJ"/>
</dbReference>
<dbReference type="GO" id="GO:0005814">
    <property type="term" value="C:centriole"/>
    <property type="evidence" value="ECO:0007669"/>
    <property type="project" value="UniProtKB-SubCell"/>
</dbReference>
<keyword evidence="6" id="KW-0206">Cytoskeleton</keyword>
<reference evidence="16" key="2">
    <citation type="journal article" date="2007" name="PLoS Biol.">
        <title>Survey sequencing and comparative analysis of the elephant shark (Callorhinchus milii) genome.</title>
        <authorList>
            <person name="Venkatesh B."/>
            <person name="Kirkness E.F."/>
            <person name="Loh Y.H."/>
            <person name="Halpern A.L."/>
            <person name="Lee A.P."/>
            <person name="Johnson J."/>
            <person name="Dandona N."/>
            <person name="Viswanathan L.D."/>
            <person name="Tay A."/>
            <person name="Venter J.C."/>
            <person name="Strausberg R.L."/>
            <person name="Brenner S."/>
        </authorList>
    </citation>
    <scope>NUCLEOTIDE SEQUENCE [LARGE SCALE GENOMIC DNA]</scope>
</reference>
<dbReference type="InterPro" id="IPR058029">
    <property type="entry name" value="Tubulin-bd_CENPJ"/>
</dbReference>
<feature type="region of interest" description="Disordered" evidence="12">
    <location>
        <begin position="1181"/>
        <end position="1204"/>
    </location>
</feature>
<reference evidence="15" key="5">
    <citation type="submission" date="2025-09" db="UniProtKB">
        <authorList>
            <consortium name="Ensembl"/>
        </authorList>
    </citation>
    <scope>IDENTIFICATION</scope>
</reference>
<feature type="compositionally biased region" description="Polar residues" evidence="12">
    <location>
        <begin position="319"/>
        <end position="344"/>
    </location>
</feature>
<feature type="domain" description="Centromere protein J C-terminal" evidence="13">
    <location>
        <begin position="1383"/>
        <end position="1414"/>
    </location>
</feature>
<dbReference type="Pfam" id="PF25779">
    <property type="entry name" value="Tubulin-bind_CPAP"/>
    <property type="match status" value="1"/>
</dbReference>
<dbReference type="OrthoDB" id="10252174at2759"/>
<evidence type="ECO:0000256" key="11">
    <source>
        <dbReference type="SAM" id="Coils"/>
    </source>
</evidence>
<dbReference type="GO" id="GO:1902117">
    <property type="term" value="P:positive regulation of organelle assembly"/>
    <property type="evidence" value="ECO:0007669"/>
    <property type="project" value="UniProtKB-ARBA"/>
</dbReference>
<comment type="subcellular location">
    <subcellularLocation>
        <location evidence="1">Cytoplasm</location>
        <location evidence="1">Cytoskeleton</location>
        <location evidence="1">Microtubule organizing center</location>
        <location evidence="1">Centrosome</location>
        <location evidence="1">Centriole</location>
    </subcellularLocation>
</comment>
<gene>
    <name evidence="15" type="primary">cenpj</name>
</gene>
<dbReference type="Proteomes" id="UP000314986">
    <property type="component" value="Unassembled WGS sequence"/>
</dbReference>
<name>A0A4W3HJY3_CALMI</name>
<evidence type="ECO:0000256" key="2">
    <source>
        <dbReference type="ARBA" id="ARBA00005627"/>
    </source>
</evidence>
<dbReference type="InterPro" id="IPR009852">
    <property type="entry name" value="CENPJ_C_dom"/>
</dbReference>
<reference evidence="16" key="1">
    <citation type="journal article" date="2006" name="Science">
        <title>Ancient noncoding elements conserved in the human genome.</title>
        <authorList>
            <person name="Venkatesh B."/>
            <person name="Kirkness E.F."/>
            <person name="Loh Y.H."/>
            <person name="Halpern A.L."/>
            <person name="Lee A.P."/>
            <person name="Johnson J."/>
            <person name="Dandona N."/>
            <person name="Viswanathan L.D."/>
            <person name="Tay A."/>
            <person name="Venter J.C."/>
            <person name="Strausberg R.L."/>
            <person name="Brenner S."/>
        </authorList>
    </citation>
    <scope>NUCLEOTIDE SEQUENCE [LARGE SCALE GENOMIC DNA]</scope>
</reference>
<sequence>MENLKMSSLLNNQAQNFMNQWTTNVARAGVILNEPFSFNDTSTSPSHGLKDEINSFNPLFSPLHASTNSSCISIDSLQYEPLLDVHGLNGEEPSDFDINDATTLDLQSDGIQHFLSVKGGLLYSNEAVEQVNEPESSDELICNHPLMEKLEQLREWQQEKQEQLKKQQMEQLQRLLEEQQKVLGFITTSRDLPGQGYCFQQSSTDEPLGLNSNSSSMPCSIQQVPQSLPQINTVQPDASLVASVHFLKSNSSAASSSQQQSPKSVSRDLDHMEKLCPVNAVQQMEDNSEQENAVGLEGEFSVLEQPDPEPSVFRDVSDGHNTNENSVSAACLQSPSEKNNSSKVVSFKTLEDRPIKSNIDGKSQTFEEFLEEQIRIEDQRLRQQPQRMELSQPPSEFTDSKSNQKRIFLKRGEGLTRFSTTRASKSASVNVDKQIILDSHKSVNTTQKQVVWKSTSLNKENRFDGSNRIGNKSNPVIKPKNNPASFFKKVTVLGNRHGENTLQVEKKVSVSFGKVHDVSKIEIDSKIGKVKDVHNCIPSNTGQGSTASNGPTSLDNGETEQNYKGNTISARLNNDPVIEPEYSFETSFQKALTKWDKDKKNEKHELDEFEFLEQAADELSFSSNSSFLLKMIQPNKNRRLSSTPIKSADQQQRAQTPSEFMSSKKDSQSRDNIKFSICNGSRTLEPDSRISNVELKENFRNVYAFPVSNGVTIKSIECDLQGEDCCSRSTSDSDDLDSTLTDELEVNVKPVEYTSDEDDDPKSNCGKYPTDILNKDKSVDANLDLSDDEYIEMATVIENKRTVLKQKTDPSLFNSNCISHQVILNQEKVEFDDDQTWMDFEEAGFVDHDDNSLGSVKAIQGTCSARSIEDKVMRRKIASTKKEDVVEEINIKSIDIPPTSDLVTKLFPSLKPKPKTPSLQGLDQKLKSANDHPLGDGIQSKLLRDKMVELECEIERFRAENVTLVKLRDDREKALEDLRKEITDFERTKTEELTRLEEYKKEELRKLQKERKVFEKYASAARAIPDKKEREEIQALKQQIADLQEEVKRKELRWSSTHTRLRNQIESLTKENLEFRDEVKVMERLRLEAWKKAEAAIDKKADTSTVLLKRTEPVLSLDTRKKENSSVNRQVDKGKTIRTSRKESPYRNDTISPKVKPSRTMKSPLTPINQNIQTETEYISPNKVTPPLRSSIPQPANRFDSAEPSEMRSEPCQQFSNLQVSIQTGSQGHRSSEVEEEIEEEISYPDGKVEQVLKSGRHIILFRNGTRKEISADRRSVTVTFFNGDVKEMLSDQTVIYYYADAKTTHTTYPDGLEVLQFPNNQTEKHYPDGRKEITFPDQTIKYLFTDGHEESVFPDGTIIQIQTDGNKIIEFNNGQREIHTSQYKRREYPDGTIKTVYQNGEQETKYISGRVRIKDKEGNIIMDSKP</sequence>
<feature type="region of interest" description="Disordered" evidence="12">
    <location>
        <begin position="317"/>
        <end position="345"/>
    </location>
</feature>
<evidence type="ECO:0000256" key="12">
    <source>
        <dbReference type="SAM" id="MobiDB-lite"/>
    </source>
</evidence>
<dbReference type="GO" id="GO:0005874">
    <property type="term" value="C:microtubule"/>
    <property type="evidence" value="ECO:0007669"/>
    <property type="project" value="UniProtKB-KW"/>
</dbReference>
<organism evidence="15 16">
    <name type="scientific">Callorhinchus milii</name>
    <name type="common">Ghost shark</name>
    <dbReference type="NCBI Taxonomy" id="7868"/>
    <lineage>
        <taxon>Eukaryota</taxon>
        <taxon>Metazoa</taxon>
        <taxon>Chordata</taxon>
        <taxon>Craniata</taxon>
        <taxon>Vertebrata</taxon>
        <taxon>Chondrichthyes</taxon>
        <taxon>Holocephali</taxon>
        <taxon>Chimaeriformes</taxon>
        <taxon>Callorhinchidae</taxon>
        <taxon>Callorhinchus</taxon>
    </lineage>
</organism>
<evidence type="ECO:0000256" key="4">
    <source>
        <dbReference type="ARBA" id="ARBA00022553"/>
    </source>
</evidence>
<evidence type="ECO:0000256" key="5">
    <source>
        <dbReference type="ARBA" id="ARBA00022701"/>
    </source>
</evidence>
<dbReference type="InterPro" id="IPR047002">
    <property type="entry name" value="Tcp10_C_sf"/>
</dbReference>
<dbReference type="InParanoid" id="A0A4W3HJY3"/>
<keyword evidence="4" id="KW-0597">Phosphoprotein</keyword>
<comment type="similarity">
    <text evidence="2">Belongs to the TCP10 family.</text>
</comment>
<dbReference type="PANTHER" id="PTHR10331">
    <property type="entry name" value="T COMPLEX PROTEIN 10"/>
    <property type="match status" value="1"/>
</dbReference>
<evidence type="ECO:0000313" key="16">
    <source>
        <dbReference type="Proteomes" id="UP000314986"/>
    </source>
</evidence>
<feature type="domain" description="Centromere protein J C-terminal" evidence="13">
    <location>
        <begin position="1310"/>
        <end position="1338"/>
    </location>
</feature>
<feature type="region of interest" description="Disordered" evidence="12">
    <location>
        <begin position="638"/>
        <end position="668"/>
    </location>
</feature>
<keyword evidence="11" id="KW-0175">Coiled coil</keyword>
<feature type="region of interest" description="Disordered" evidence="12">
    <location>
        <begin position="1141"/>
        <end position="1166"/>
    </location>
</feature>
<dbReference type="STRING" id="7868.ENSCMIP00000016346"/>
<dbReference type="GeneID" id="103186506"/>
<keyword evidence="16" id="KW-1185">Reference proteome</keyword>
<accession>A0A4W3HJY3</accession>
<dbReference type="Pfam" id="PF07202">
    <property type="entry name" value="Tcp10_C"/>
    <property type="match status" value="4"/>
</dbReference>
<dbReference type="KEGG" id="cmk:103186506"/>
<dbReference type="Ensembl" id="ENSCMIT00000016676.1">
    <property type="protein sequence ID" value="ENSCMIP00000016346.1"/>
    <property type="gene ID" value="ENSCMIG00000007884.1"/>
</dbReference>
<feature type="domain" description="Centromere protein J C-terminal" evidence="13">
    <location>
        <begin position="1346"/>
        <end position="1380"/>
    </location>
</feature>
<keyword evidence="5" id="KW-0493">Microtubule</keyword>
<evidence type="ECO:0000256" key="10">
    <source>
        <dbReference type="ARBA" id="ARBA00083148"/>
    </source>
</evidence>
<feature type="region of interest" description="Disordered" evidence="12">
    <location>
        <begin position="538"/>
        <end position="562"/>
    </location>
</feature>
<dbReference type="GO" id="GO:0015631">
    <property type="term" value="F:tubulin binding"/>
    <property type="evidence" value="ECO:0007669"/>
    <property type="project" value="TreeGrafter"/>
</dbReference>
<evidence type="ECO:0000256" key="1">
    <source>
        <dbReference type="ARBA" id="ARBA00004114"/>
    </source>
</evidence>
<feature type="compositionally biased region" description="Polar residues" evidence="12">
    <location>
        <begin position="392"/>
        <end position="401"/>
    </location>
</feature>
<keyword evidence="3" id="KW-0963">Cytoplasm</keyword>
<feature type="coiled-coil region" evidence="11">
    <location>
        <begin position="940"/>
        <end position="1085"/>
    </location>
</feature>
<reference evidence="15" key="4">
    <citation type="submission" date="2025-08" db="UniProtKB">
        <authorList>
            <consortium name="Ensembl"/>
        </authorList>
    </citation>
    <scope>IDENTIFICATION</scope>
</reference>
<dbReference type="CTD" id="55835"/>
<dbReference type="GO" id="GO:0060271">
    <property type="term" value="P:cilium assembly"/>
    <property type="evidence" value="ECO:0007669"/>
    <property type="project" value="TreeGrafter"/>
</dbReference>
<feature type="compositionally biased region" description="Polar residues" evidence="12">
    <location>
        <begin position="640"/>
        <end position="661"/>
    </location>
</feature>
<proteinExistence type="inferred from homology"/>
<dbReference type="FunFam" id="2.60.450.20:FF:000001">
    <property type="entry name" value="Centromere protein J"/>
    <property type="match status" value="1"/>
</dbReference>
<dbReference type="PANTHER" id="PTHR10331:SF6">
    <property type="entry name" value="SPINDLE ASSEMBLY ABNORMAL 4"/>
    <property type="match status" value="1"/>
</dbReference>
<dbReference type="OMA" id="EENSCKH"/>
<evidence type="ECO:0000313" key="15">
    <source>
        <dbReference type="Ensembl" id="ENSCMIP00000016346.1"/>
    </source>
</evidence>
<dbReference type="GeneTree" id="ENSGT00530000063927"/>
<comment type="subunit">
    <text evidence="7">Forms homodimers. Associates with microtubules plus ends; binds to beta-tubulin subunits exposed on microtubule outer surface at its distal tip; also associates with microtubule lattice. Associated with the gamma-tubulin complex. Interacts with the head domain of EPB41. Interacts with LYST. Interacts with CEP152 (via C-terminus). Interacts with STIL. Forms a complex with STIL and SASS6.</text>
</comment>
<evidence type="ECO:0000256" key="6">
    <source>
        <dbReference type="ARBA" id="ARBA00023212"/>
    </source>
</evidence>
<feature type="region of interest" description="Disordered" evidence="12">
    <location>
        <begin position="462"/>
        <end position="481"/>
    </location>
</feature>
<feature type="coiled-coil region" evidence="11">
    <location>
        <begin position="146"/>
        <end position="182"/>
    </location>
</feature>
<evidence type="ECO:0000256" key="8">
    <source>
        <dbReference type="ARBA" id="ARBA00069791"/>
    </source>
</evidence>
<evidence type="ECO:0000256" key="3">
    <source>
        <dbReference type="ARBA" id="ARBA00022490"/>
    </source>
</evidence>
<evidence type="ECO:0000259" key="14">
    <source>
        <dbReference type="Pfam" id="PF25779"/>
    </source>
</evidence>
<feature type="domain" description="CENPJ tubulin-binding region" evidence="14">
    <location>
        <begin position="350"/>
        <end position="419"/>
    </location>
</feature>
<evidence type="ECO:0000256" key="7">
    <source>
        <dbReference type="ARBA" id="ARBA00064598"/>
    </source>
</evidence>
<feature type="domain" description="Centromere protein J C-terminal" evidence="13">
    <location>
        <begin position="1239"/>
        <end position="1270"/>
    </location>
</feature>
<evidence type="ECO:0000259" key="13">
    <source>
        <dbReference type="Pfam" id="PF07202"/>
    </source>
</evidence>
<protein>
    <recommendedName>
        <fullName evidence="8">Centrosomal P4.1-associated protein</fullName>
    </recommendedName>
    <alternativeName>
        <fullName evidence="9">Centromere protein J</fullName>
    </alternativeName>
    <alternativeName>
        <fullName evidence="10">Centrosome assembly and centriole elongation protein</fullName>
    </alternativeName>
</protein>
<feature type="region of interest" description="Disordered" evidence="12">
    <location>
        <begin position="381"/>
        <end position="402"/>
    </location>
</feature>
<dbReference type="Gene3D" id="2.60.450.20">
    <property type="match status" value="1"/>
</dbReference>
<evidence type="ECO:0000256" key="9">
    <source>
        <dbReference type="ARBA" id="ARBA00081769"/>
    </source>
</evidence>
<dbReference type="GO" id="GO:0061511">
    <property type="term" value="P:centriole elongation"/>
    <property type="evidence" value="ECO:0007669"/>
    <property type="project" value="TreeGrafter"/>
</dbReference>